<evidence type="ECO:0000313" key="7">
    <source>
        <dbReference type="EMBL" id="MBO1884694.1"/>
    </source>
</evidence>
<keyword evidence="5 6" id="KW-0472">Membrane</keyword>
<evidence type="ECO:0000256" key="1">
    <source>
        <dbReference type="ARBA" id="ARBA00004651"/>
    </source>
</evidence>
<feature type="transmembrane region" description="Helical" evidence="6">
    <location>
        <begin position="7"/>
        <end position="27"/>
    </location>
</feature>
<dbReference type="PANTHER" id="PTHR33362:SF3">
    <property type="entry name" value="SIALIC ACID TRAP TRANSPORTER PERMEASE PROTEIN SIAT"/>
    <property type="match status" value="1"/>
</dbReference>
<gene>
    <name evidence="7" type="ORF">J4N46_09780</name>
</gene>
<evidence type="ECO:0000256" key="6">
    <source>
        <dbReference type="SAM" id="Phobius"/>
    </source>
</evidence>
<dbReference type="InterPro" id="IPR018385">
    <property type="entry name" value="C4_dicarb_anaerob_car-like"/>
</dbReference>
<feature type="transmembrane region" description="Helical" evidence="6">
    <location>
        <begin position="233"/>
        <end position="252"/>
    </location>
</feature>
<protein>
    <submittedName>
        <fullName evidence="7">YfcC family protein</fullName>
    </submittedName>
</protein>
<dbReference type="Pfam" id="PF03606">
    <property type="entry name" value="DcuC"/>
    <property type="match status" value="1"/>
</dbReference>
<dbReference type="Proteomes" id="UP000681610">
    <property type="component" value="Unassembled WGS sequence"/>
</dbReference>
<feature type="transmembrane region" description="Helical" evidence="6">
    <location>
        <begin position="471"/>
        <end position="491"/>
    </location>
</feature>
<feature type="transmembrane region" description="Helical" evidence="6">
    <location>
        <begin position="116"/>
        <end position="140"/>
    </location>
</feature>
<keyword evidence="3 6" id="KW-0812">Transmembrane</keyword>
<name>A0ABS3PZC0_9FLAO</name>
<feature type="transmembrane region" description="Helical" evidence="6">
    <location>
        <begin position="178"/>
        <end position="202"/>
    </location>
</feature>
<feature type="transmembrane region" description="Helical" evidence="6">
    <location>
        <begin position="438"/>
        <end position="459"/>
    </location>
</feature>
<evidence type="ECO:0000256" key="4">
    <source>
        <dbReference type="ARBA" id="ARBA00022989"/>
    </source>
</evidence>
<evidence type="ECO:0000313" key="8">
    <source>
        <dbReference type="Proteomes" id="UP000681610"/>
    </source>
</evidence>
<accession>A0ABS3PZC0</accession>
<comment type="caution">
    <text evidence="7">The sequence shown here is derived from an EMBL/GenBank/DDBJ whole genome shotgun (WGS) entry which is preliminary data.</text>
</comment>
<feature type="transmembrane region" description="Helical" evidence="6">
    <location>
        <begin position="152"/>
        <end position="172"/>
    </location>
</feature>
<organism evidence="7 8">
    <name type="scientific">Capnocytophaga bilenii</name>
    <dbReference type="NCBI Taxonomy" id="2819369"/>
    <lineage>
        <taxon>Bacteria</taxon>
        <taxon>Pseudomonadati</taxon>
        <taxon>Bacteroidota</taxon>
        <taxon>Flavobacteriia</taxon>
        <taxon>Flavobacteriales</taxon>
        <taxon>Flavobacteriaceae</taxon>
        <taxon>Capnocytophaga</taxon>
    </lineage>
</organism>
<evidence type="ECO:0000256" key="2">
    <source>
        <dbReference type="ARBA" id="ARBA00022475"/>
    </source>
</evidence>
<evidence type="ECO:0000256" key="3">
    <source>
        <dbReference type="ARBA" id="ARBA00022692"/>
    </source>
</evidence>
<dbReference type="PANTHER" id="PTHR33362">
    <property type="entry name" value="SIALIC ACID TRAP TRANSPORTER PERMEASE PROTEIN SIAT-RELATED"/>
    <property type="match status" value="1"/>
</dbReference>
<keyword evidence="2" id="KW-1003">Cell membrane</keyword>
<feature type="transmembrane region" description="Helical" evidence="6">
    <location>
        <begin position="349"/>
        <end position="369"/>
    </location>
</feature>
<reference evidence="7 8" key="1">
    <citation type="submission" date="2021-03" db="EMBL/GenBank/DDBJ databases">
        <title>Isolation and description of Capnocytophaga bilenii sp. nov., a novel Capnocytophaga species, isolated from a gingivitis subject.</title>
        <authorList>
            <person name="Antezack A."/>
            <person name="Monnet-Corti V."/>
            <person name="La Scola B."/>
        </authorList>
    </citation>
    <scope>NUCLEOTIDE SEQUENCE [LARGE SCALE GENOMIC DNA]</scope>
    <source>
        <strain evidence="7 8">Marseille-Q4570</strain>
    </source>
</reference>
<dbReference type="RefSeq" id="WP_208059138.1">
    <property type="nucleotide sequence ID" value="NZ_JAGDYP010000007.1"/>
</dbReference>
<proteinExistence type="predicted"/>
<feature type="transmembrane region" description="Helical" evidence="6">
    <location>
        <begin position="320"/>
        <end position="337"/>
    </location>
</feature>
<dbReference type="InterPro" id="IPR004681">
    <property type="entry name" value="TRAP_DctM"/>
</dbReference>
<feature type="transmembrane region" description="Helical" evidence="6">
    <location>
        <begin position="295"/>
        <end position="314"/>
    </location>
</feature>
<sequence length="492" mass="52949">MKGLKFPTPYTVLMIVIVLATGLTYLLPSGSYSTLSYNKVDDSFVIRTADSAYRVPATQGKLNDLGINIQLNKFKEEKIKKPISIPNTYVEGNGAPQGAVAVLFAPIKGIYDSIEVILFVLVLGGFIGVFNSSGALNMGVGYLAHLLKGREGILIILLTTLLALGGSSFGLAEETLAFYPMLVPIFLAAGYDLLVPLAVIYIGSNVGSMASTVNPFAVIIASDAAGVDWTSGLYIRLIALVLCVIISILYIIRYAERVKKYPEKSIVYGVTLPEIYAANTPEKTTELKLSTKIELLVFGLSFVVMIIGVSQWGWWFGEMTAQFLVAAVVIAVLQRCGEEAFVQHFIAGARDLLGVAFIIGIARGVSFILNDGQIAGTILHYATDLVRGMSPMLFLPMLMLVFGVLSLFIASSSGMAVLTMPIIGALASIVGVEGHSVVSAYLFGMGIMSLITPTGLILPSLAMVNVNYKQWLRFCMPLVVIFSVVLTILLWL</sequence>
<keyword evidence="4 6" id="KW-1133">Transmembrane helix</keyword>
<dbReference type="EMBL" id="JAGDYP010000007">
    <property type="protein sequence ID" value="MBO1884694.1"/>
    <property type="molecule type" value="Genomic_DNA"/>
</dbReference>
<keyword evidence="8" id="KW-1185">Reference proteome</keyword>
<feature type="transmembrane region" description="Helical" evidence="6">
    <location>
        <begin position="415"/>
        <end position="432"/>
    </location>
</feature>
<evidence type="ECO:0000256" key="5">
    <source>
        <dbReference type="ARBA" id="ARBA00023136"/>
    </source>
</evidence>
<feature type="transmembrane region" description="Helical" evidence="6">
    <location>
        <begin position="389"/>
        <end position="408"/>
    </location>
</feature>
<comment type="subcellular location">
    <subcellularLocation>
        <location evidence="1">Cell membrane</location>
        <topology evidence="1">Multi-pass membrane protein</topology>
    </subcellularLocation>
</comment>